<dbReference type="InterPro" id="IPR023198">
    <property type="entry name" value="PGP-like_dom2"/>
</dbReference>
<dbReference type="OrthoDB" id="6101375at2"/>
<organism evidence="2 3">
    <name type="scientific">Maribrevibacterium harenarium</name>
    <dbReference type="NCBI Taxonomy" id="2589817"/>
    <lineage>
        <taxon>Bacteria</taxon>
        <taxon>Pseudomonadati</taxon>
        <taxon>Pseudomonadota</taxon>
        <taxon>Gammaproteobacteria</taxon>
        <taxon>Oceanospirillales</taxon>
        <taxon>Oceanospirillaceae</taxon>
        <taxon>Maribrevibacterium</taxon>
    </lineage>
</organism>
<evidence type="ECO:0000313" key="3">
    <source>
        <dbReference type="Proteomes" id="UP000315901"/>
    </source>
</evidence>
<dbReference type="InterPro" id="IPR023214">
    <property type="entry name" value="HAD_sf"/>
</dbReference>
<gene>
    <name evidence="2" type="ORF">FJM67_00335</name>
</gene>
<name>A0A501X515_9GAMM</name>
<proteinExistence type="predicted"/>
<dbReference type="SFLD" id="SFLDG01129">
    <property type="entry name" value="C1.5:_HAD__Beta-PGM__Phosphata"/>
    <property type="match status" value="1"/>
</dbReference>
<comment type="caution">
    <text evidence="2">The sequence shown here is derived from an EMBL/GenBank/DDBJ whole genome shotgun (WGS) entry which is preliminary data.</text>
</comment>
<dbReference type="InterPro" id="IPR051540">
    <property type="entry name" value="S-2-haloacid_dehalogenase"/>
</dbReference>
<protein>
    <submittedName>
        <fullName evidence="2">HAD family hydrolase</fullName>
    </submittedName>
</protein>
<dbReference type="PANTHER" id="PTHR43316:SF8">
    <property type="entry name" value="HAD FAMILY HYDROLASE"/>
    <property type="match status" value="1"/>
</dbReference>
<dbReference type="AlphaFoldDB" id="A0A501X515"/>
<keyword evidence="3" id="KW-1185">Reference proteome</keyword>
<accession>A0A501X515</accession>
<dbReference type="EMBL" id="VFRR01000001">
    <property type="protein sequence ID" value="TPE55533.1"/>
    <property type="molecule type" value="Genomic_DNA"/>
</dbReference>
<evidence type="ECO:0000313" key="2">
    <source>
        <dbReference type="EMBL" id="TPE55533.1"/>
    </source>
</evidence>
<dbReference type="SFLD" id="SFLDS00003">
    <property type="entry name" value="Haloacid_Dehalogenase"/>
    <property type="match status" value="1"/>
</dbReference>
<keyword evidence="1 2" id="KW-0378">Hydrolase</keyword>
<dbReference type="InterPro" id="IPR036412">
    <property type="entry name" value="HAD-like_sf"/>
</dbReference>
<dbReference type="PANTHER" id="PTHR43316">
    <property type="entry name" value="HYDROLASE, HALOACID DELAHOGENASE-RELATED"/>
    <property type="match status" value="1"/>
</dbReference>
<reference evidence="2 3" key="1">
    <citation type="submission" date="2019-06" db="EMBL/GenBank/DDBJ databases">
        <title>A novel bacterium of genus Marinomonas, isolated from coastal sand.</title>
        <authorList>
            <person name="Huang H."/>
            <person name="Mo K."/>
            <person name="Hu Y."/>
        </authorList>
    </citation>
    <scope>NUCLEOTIDE SEQUENCE [LARGE SCALE GENOMIC DNA]</scope>
    <source>
        <strain evidence="2 3">HB171799</strain>
    </source>
</reference>
<sequence>MVAPLDTIAFDADDTLWRNEDFFLDAQQKFVDLLSAYHDEAYIRTQLHQVQIRNLSHFGYGIKGFTLSMIESAIELSDGRVTGYEIHEIIRLAKAMVAAPIHLLEGVEDLLRQLRGKVRLMVITKGDLLDQEGKFARSGLEAYFDHYEVVSDKTASTYQRLFEKYQIEPSLFLMIGNSLRSDVLPVLDAGGHALHVPYETTWQHETVAEAELEQYGPIPQCVNMGAVSDWLSRSGFQL</sequence>
<dbReference type="Gene3D" id="1.10.150.240">
    <property type="entry name" value="Putative phosphatase, domain 2"/>
    <property type="match status" value="1"/>
</dbReference>
<dbReference type="GO" id="GO:0016787">
    <property type="term" value="F:hydrolase activity"/>
    <property type="evidence" value="ECO:0007669"/>
    <property type="project" value="UniProtKB-KW"/>
</dbReference>
<evidence type="ECO:0000256" key="1">
    <source>
        <dbReference type="ARBA" id="ARBA00022801"/>
    </source>
</evidence>
<dbReference type="Gene3D" id="3.40.50.1000">
    <property type="entry name" value="HAD superfamily/HAD-like"/>
    <property type="match status" value="1"/>
</dbReference>
<dbReference type="Pfam" id="PF00702">
    <property type="entry name" value="Hydrolase"/>
    <property type="match status" value="1"/>
</dbReference>
<dbReference type="SUPFAM" id="SSF56784">
    <property type="entry name" value="HAD-like"/>
    <property type="match status" value="1"/>
</dbReference>
<dbReference type="Proteomes" id="UP000315901">
    <property type="component" value="Unassembled WGS sequence"/>
</dbReference>
<dbReference type="RefSeq" id="WP_140586574.1">
    <property type="nucleotide sequence ID" value="NZ_VFRR01000001.1"/>
</dbReference>